<dbReference type="PANTHER" id="PTHR43132">
    <property type="entry name" value="ARSENICAL RESISTANCE OPERON REPRESSOR ARSR-RELATED"/>
    <property type="match status" value="1"/>
</dbReference>
<dbReference type="STRING" id="112248.SAMN05444392_101278"/>
<dbReference type="GO" id="GO:0003700">
    <property type="term" value="F:DNA-binding transcription factor activity"/>
    <property type="evidence" value="ECO:0007669"/>
    <property type="project" value="InterPro"/>
</dbReference>
<dbReference type="InterPro" id="IPR018334">
    <property type="entry name" value="ArsR_HTH"/>
</dbReference>
<dbReference type="EMBL" id="FQVL01000001">
    <property type="protein sequence ID" value="SHE38714.1"/>
    <property type="molecule type" value="Genomic_DNA"/>
</dbReference>
<protein>
    <submittedName>
        <fullName evidence="6">Cadmium-sensing regulator, CadC</fullName>
    </submittedName>
</protein>
<name>A0A1M4T2U6_9BACL</name>
<feature type="domain" description="HTH arsR-type" evidence="5">
    <location>
        <begin position="29"/>
        <end position="124"/>
    </location>
</feature>
<dbReference type="InterPro" id="IPR001845">
    <property type="entry name" value="HTH_ArsR_DNA-bd_dom"/>
</dbReference>
<dbReference type="NCBIfam" id="NF033788">
    <property type="entry name" value="HTH_metalloreg"/>
    <property type="match status" value="1"/>
</dbReference>
<keyword evidence="7" id="KW-1185">Reference proteome</keyword>
<dbReference type="Gene3D" id="1.10.10.10">
    <property type="entry name" value="Winged helix-like DNA-binding domain superfamily/Winged helix DNA-binding domain"/>
    <property type="match status" value="1"/>
</dbReference>
<evidence type="ECO:0000256" key="3">
    <source>
        <dbReference type="ARBA" id="ARBA00023163"/>
    </source>
</evidence>
<evidence type="ECO:0000313" key="6">
    <source>
        <dbReference type="EMBL" id="SHE38714.1"/>
    </source>
</evidence>
<evidence type="ECO:0000256" key="4">
    <source>
        <dbReference type="ARBA" id="ARBA00043263"/>
    </source>
</evidence>
<dbReference type="Pfam" id="PF01022">
    <property type="entry name" value="HTH_5"/>
    <property type="match status" value="1"/>
</dbReference>
<dbReference type="InterPro" id="IPR036388">
    <property type="entry name" value="WH-like_DNA-bd_sf"/>
</dbReference>
<dbReference type="InterPro" id="IPR011991">
    <property type="entry name" value="ArsR-like_HTH"/>
</dbReference>
<sequence>MSLEEKGTRNQCEVFCFDEAKVKRVQQSFETVDIQNASRLLKALADPNRLKVAFALIQEDEVCVCDIANILGSTMATASHHLRLLRNMGLAKQRKEGKLVFYSLDNDHFRDIIYMALIRPREMFIDGSINTVT</sequence>
<evidence type="ECO:0000259" key="5">
    <source>
        <dbReference type="PROSITE" id="PS50987"/>
    </source>
</evidence>
<dbReference type="Proteomes" id="UP000184476">
    <property type="component" value="Unassembled WGS sequence"/>
</dbReference>
<keyword evidence="3" id="KW-0804">Transcription</keyword>
<dbReference type="PROSITE" id="PS50987">
    <property type="entry name" value="HTH_ARSR_2"/>
    <property type="match status" value="1"/>
</dbReference>
<dbReference type="InterPro" id="IPR036390">
    <property type="entry name" value="WH_DNA-bd_sf"/>
</dbReference>
<keyword evidence="4" id="KW-0105">Cadmium resistance</keyword>
<proteinExistence type="predicted"/>
<reference evidence="6 7" key="1">
    <citation type="submission" date="2016-11" db="EMBL/GenBank/DDBJ databases">
        <authorList>
            <person name="Jaros S."/>
            <person name="Januszkiewicz K."/>
            <person name="Wedrychowicz H."/>
        </authorList>
    </citation>
    <scope>NUCLEOTIDE SEQUENCE [LARGE SCALE GENOMIC DNA]</scope>
    <source>
        <strain evidence="6 7">DSM 44666</strain>
    </source>
</reference>
<dbReference type="AlphaFoldDB" id="A0A1M4T2U6"/>
<evidence type="ECO:0000313" key="7">
    <source>
        <dbReference type="Proteomes" id="UP000184476"/>
    </source>
</evidence>
<evidence type="ECO:0000256" key="1">
    <source>
        <dbReference type="ARBA" id="ARBA00023015"/>
    </source>
</evidence>
<dbReference type="PRINTS" id="PR00778">
    <property type="entry name" value="HTHARSR"/>
</dbReference>
<dbReference type="SUPFAM" id="SSF46785">
    <property type="entry name" value="Winged helix' DNA-binding domain"/>
    <property type="match status" value="1"/>
</dbReference>
<organism evidence="6 7">
    <name type="scientific">Seinonella peptonophila</name>
    <dbReference type="NCBI Taxonomy" id="112248"/>
    <lineage>
        <taxon>Bacteria</taxon>
        <taxon>Bacillati</taxon>
        <taxon>Bacillota</taxon>
        <taxon>Bacilli</taxon>
        <taxon>Bacillales</taxon>
        <taxon>Thermoactinomycetaceae</taxon>
        <taxon>Seinonella</taxon>
    </lineage>
</organism>
<evidence type="ECO:0000256" key="2">
    <source>
        <dbReference type="ARBA" id="ARBA00023125"/>
    </source>
</evidence>
<gene>
    <name evidence="6" type="ORF">SAMN05444392_101278</name>
</gene>
<dbReference type="SMART" id="SM00418">
    <property type="entry name" value="HTH_ARSR"/>
    <property type="match status" value="1"/>
</dbReference>
<accession>A0A1M4T2U6</accession>
<dbReference type="PROSITE" id="PS00846">
    <property type="entry name" value="HTH_ARSR_1"/>
    <property type="match status" value="1"/>
</dbReference>
<dbReference type="GO" id="GO:0003677">
    <property type="term" value="F:DNA binding"/>
    <property type="evidence" value="ECO:0007669"/>
    <property type="project" value="UniProtKB-KW"/>
</dbReference>
<dbReference type="CDD" id="cd00090">
    <property type="entry name" value="HTH_ARSR"/>
    <property type="match status" value="1"/>
</dbReference>
<keyword evidence="2" id="KW-0238">DNA-binding</keyword>
<dbReference type="GO" id="GO:0046686">
    <property type="term" value="P:response to cadmium ion"/>
    <property type="evidence" value="ECO:0007669"/>
    <property type="project" value="UniProtKB-KW"/>
</dbReference>
<dbReference type="InterPro" id="IPR051011">
    <property type="entry name" value="Metal_resp_trans_reg"/>
</dbReference>
<dbReference type="PANTHER" id="PTHR43132:SF6">
    <property type="entry name" value="HTH-TYPE TRANSCRIPTIONAL REPRESSOR CZRA"/>
    <property type="match status" value="1"/>
</dbReference>
<keyword evidence="1" id="KW-0805">Transcription regulation</keyword>
<dbReference type="RefSeq" id="WP_073150767.1">
    <property type="nucleotide sequence ID" value="NZ_FQVL01000001.1"/>
</dbReference>